<sequence>MSLPKGTINRYANNLNIAKTPFVLFQCHKQDYDEISRDPNIGNNTKTKLSEIFFSPENINLIQKQIIYNVFHISNGEYLIEKQNEQDLKVVMRSIFLQHAKHLPNDLTMQIKELNNLVVDEVTPDIISEVKSYFGYLDRAFGKFEPMDRPQNVSNSGTKTLPSITNIFN</sequence>
<evidence type="ECO:0000313" key="2">
    <source>
        <dbReference type="EMBL" id="AVL94796.1"/>
    </source>
</evidence>
<dbReference type="InterPro" id="IPR043916">
    <property type="entry name" value="P8_CR"/>
</dbReference>
<name>A0A2P1ELL8_9VIRU</name>
<evidence type="ECO:0000259" key="1">
    <source>
        <dbReference type="Pfam" id="PF19065"/>
    </source>
</evidence>
<protein>
    <recommendedName>
        <fullName evidence="1">Minor capsid protein P8 central region domain-containing protein</fullName>
    </recommendedName>
</protein>
<organism evidence="2 3">
    <name type="scientific">Moumouvirus australiensis</name>
    <dbReference type="NCBI Taxonomy" id="2109587"/>
    <lineage>
        <taxon>Viruses</taxon>
        <taxon>Varidnaviria</taxon>
        <taxon>Bamfordvirae</taxon>
        <taxon>Nucleocytoviricota</taxon>
        <taxon>Megaviricetes</taxon>
        <taxon>Imitervirales</taxon>
        <taxon>Mimiviridae</taxon>
        <taxon>Megamimivirinae</taxon>
        <taxon>Moumouvirus</taxon>
        <taxon>Moumouvirus australiense</taxon>
    </lineage>
</organism>
<feature type="domain" description="Minor capsid protein P8 central region" evidence="1">
    <location>
        <begin position="44"/>
        <end position="165"/>
    </location>
</feature>
<gene>
    <name evidence="2" type="ORF">mc_410</name>
</gene>
<evidence type="ECO:0000313" key="3">
    <source>
        <dbReference type="Proteomes" id="UP000289600"/>
    </source>
</evidence>
<dbReference type="Proteomes" id="UP000289600">
    <property type="component" value="Segment"/>
</dbReference>
<accession>A0A2P1ELL8</accession>
<proteinExistence type="predicted"/>
<reference evidence="3" key="1">
    <citation type="submission" date="2018-01" db="EMBL/GenBank/DDBJ databases">
        <title>Testimony of 'menage a trois' revealed by the proteome of Megavirus virophage.</title>
        <authorList>
            <person name="Jeudy S."/>
            <person name="Bertaux L."/>
            <person name="Alempic J.-M."/>
            <person name="Lartigue A."/>
            <person name="Legendre M."/>
            <person name="Philippe N."/>
            <person name="Beucher L."/>
            <person name="Biondi E."/>
            <person name="Juul S."/>
            <person name="Turner D."/>
            <person name="Coute Y."/>
            <person name="Claverie J.-M."/>
            <person name="Abergel C."/>
        </authorList>
    </citation>
    <scope>NUCLEOTIDE SEQUENCE [LARGE SCALE GENOMIC DNA]</scope>
</reference>
<dbReference type="EMBL" id="MG807320">
    <property type="protein sequence ID" value="AVL94796.1"/>
    <property type="molecule type" value="Genomic_DNA"/>
</dbReference>
<keyword evidence="3" id="KW-1185">Reference proteome</keyword>
<dbReference type="Pfam" id="PF19065">
    <property type="entry name" value="P8_CR"/>
    <property type="match status" value="1"/>
</dbReference>